<reference evidence="3" key="1">
    <citation type="journal article" date="2019" name="Int. J. Syst. Evol. Microbiol.">
        <title>The Global Catalogue of Microorganisms (GCM) 10K type strain sequencing project: providing services to taxonomists for standard genome sequencing and annotation.</title>
        <authorList>
            <consortium name="The Broad Institute Genomics Platform"/>
            <consortium name="The Broad Institute Genome Sequencing Center for Infectious Disease"/>
            <person name="Wu L."/>
            <person name="Ma J."/>
        </authorList>
    </citation>
    <scope>NUCLEOTIDE SEQUENCE [LARGE SCALE GENOMIC DNA]</scope>
    <source>
        <strain evidence="3">PCU 347</strain>
    </source>
</reference>
<sequence>MSQSTTAPAPPTISAEGLLLRPLTEADEPAVAEALRDADILRWAVGRAVTGAAPGERARAWLAPRLACRDSGTAAFAIADPDRDTLLGSLSVREINRLPDQAVVTYWVTPAARGRGLAAGALDAAARWAFAPAADGGLGLHRVTLDHAEPNIGSCRVATRAGFRLEGTMRDFYVDTEGIRHDSHLHARLASDGPYPRG</sequence>
<keyword evidence="3" id="KW-1185">Reference proteome</keyword>
<evidence type="ECO:0000259" key="1">
    <source>
        <dbReference type="PROSITE" id="PS51186"/>
    </source>
</evidence>
<dbReference type="Gene3D" id="3.40.630.30">
    <property type="match status" value="1"/>
</dbReference>
<dbReference type="InterPro" id="IPR000182">
    <property type="entry name" value="GNAT_dom"/>
</dbReference>
<comment type="caution">
    <text evidence="2">The sequence shown here is derived from an EMBL/GenBank/DDBJ whole genome shotgun (WGS) entry which is preliminary data.</text>
</comment>
<organism evidence="2 3">
    <name type="scientific">Streptomyces andamanensis</name>
    <dbReference type="NCBI Taxonomy" id="1565035"/>
    <lineage>
        <taxon>Bacteria</taxon>
        <taxon>Bacillati</taxon>
        <taxon>Actinomycetota</taxon>
        <taxon>Actinomycetes</taxon>
        <taxon>Kitasatosporales</taxon>
        <taxon>Streptomycetaceae</taxon>
        <taxon>Streptomyces</taxon>
    </lineage>
</organism>
<dbReference type="PANTHER" id="PTHR43441:SF10">
    <property type="entry name" value="ACETYLTRANSFERASE"/>
    <property type="match status" value="1"/>
</dbReference>
<protein>
    <submittedName>
        <fullName evidence="2">GNAT family N-acetyltransferase</fullName>
        <ecNumber evidence="2">2.3.-.-</ecNumber>
    </submittedName>
</protein>
<dbReference type="SUPFAM" id="SSF55729">
    <property type="entry name" value="Acyl-CoA N-acyltransferases (Nat)"/>
    <property type="match status" value="1"/>
</dbReference>
<evidence type="ECO:0000313" key="2">
    <source>
        <dbReference type="EMBL" id="MFC4330590.1"/>
    </source>
</evidence>
<dbReference type="PROSITE" id="PS51186">
    <property type="entry name" value="GNAT"/>
    <property type="match status" value="1"/>
</dbReference>
<dbReference type="InterPro" id="IPR016181">
    <property type="entry name" value="Acyl_CoA_acyltransferase"/>
</dbReference>
<dbReference type="GO" id="GO:0016746">
    <property type="term" value="F:acyltransferase activity"/>
    <property type="evidence" value="ECO:0007669"/>
    <property type="project" value="UniProtKB-KW"/>
</dbReference>
<name>A0ABV8TJ36_9ACTN</name>
<dbReference type="Pfam" id="PF13302">
    <property type="entry name" value="Acetyltransf_3"/>
    <property type="match status" value="1"/>
</dbReference>
<gene>
    <name evidence="2" type="ORF">ACFPC0_22945</name>
</gene>
<evidence type="ECO:0000313" key="3">
    <source>
        <dbReference type="Proteomes" id="UP001595824"/>
    </source>
</evidence>
<accession>A0ABV8TJ36</accession>
<proteinExistence type="predicted"/>
<dbReference type="InterPro" id="IPR051908">
    <property type="entry name" value="Ribosomal_N-acetyltransferase"/>
</dbReference>
<dbReference type="Proteomes" id="UP001595824">
    <property type="component" value="Unassembled WGS sequence"/>
</dbReference>
<dbReference type="RefSeq" id="WP_381741544.1">
    <property type="nucleotide sequence ID" value="NZ_JBHSDP010000024.1"/>
</dbReference>
<dbReference type="EMBL" id="JBHSDP010000024">
    <property type="protein sequence ID" value="MFC4330590.1"/>
    <property type="molecule type" value="Genomic_DNA"/>
</dbReference>
<keyword evidence="2" id="KW-0012">Acyltransferase</keyword>
<feature type="domain" description="N-acetyltransferase" evidence="1">
    <location>
        <begin position="18"/>
        <end position="186"/>
    </location>
</feature>
<dbReference type="PANTHER" id="PTHR43441">
    <property type="entry name" value="RIBOSOMAL-PROTEIN-SERINE ACETYLTRANSFERASE"/>
    <property type="match status" value="1"/>
</dbReference>
<keyword evidence="2" id="KW-0808">Transferase</keyword>
<dbReference type="EC" id="2.3.-.-" evidence="2"/>